<comment type="similarity">
    <text evidence="2">Belongs to the peptidase M20A family.</text>
</comment>
<dbReference type="SUPFAM" id="SSF53187">
    <property type="entry name" value="Zn-dependent exopeptidases"/>
    <property type="match status" value="1"/>
</dbReference>
<proteinExistence type="inferred from homology"/>
<evidence type="ECO:0000313" key="8">
    <source>
        <dbReference type="Proteomes" id="UP000249915"/>
    </source>
</evidence>
<dbReference type="PANTHER" id="PTHR43808:SF8">
    <property type="entry name" value="PEPTIDASE M20 DIMERISATION DOMAIN-CONTAINING PROTEIN"/>
    <property type="match status" value="1"/>
</dbReference>
<sequence>MSVDVVKLTRDLVAVDTIGHAESDALAVVAPLLEKAGFAVDIGEHEPGRGTLVAEWHTGLEQPPLCLSGHVDTVPLGAAPWQHDPFRAEPDGDRLHGRGTSDMKGGVAAIVAAAAKIAALRPSRAGLRLVLTAAEEPGSAGARHAVRRLSGRPSGPLVITEPTGNAVLHGHKGALWLTASASGVTAHGSMPHLGDNAVYTLARAVNRLETHDFGVPPHPAMGRPTLNVGTFHGGLNTNSVPDSAEATIDVRTVAGQDHGGVLTGLAGRVGDTVHLEPLIDLPAVWTDPGDAWAASVAEIAREITGAKDTEPRAATYFTDASVLTPAFGHVPTVICGPGEAEQAHVTDEWVSLRKLADSVAILERVCVDWCGT</sequence>
<keyword evidence="8" id="KW-1185">Reference proteome</keyword>
<keyword evidence="4" id="KW-0378">Hydrolase</keyword>
<dbReference type="RefSeq" id="WP_112280059.1">
    <property type="nucleotide sequence ID" value="NZ_MASW01000001.1"/>
</dbReference>
<dbReference type="OrthoDB" id="7055905at2"/>
<dbReference type="Pfam" id="PF07687">
    <property type="entry name" value="M20_dimer"/>
    <property type="match status" value="1"/>
</dbReference>
<organism evidence="7 8">
    <name type="scientific">Prauserella muralis</name>
    <dbReference type="NCBI Taxonomy" id="588067"/>
    <lineage>
        <taxon>Bacteria</taxon>
        <taxon>Bacillati</taxon>
        <taxon>Actinomycetota</taxon>
        <taxon>Actinomycetes</taxon>
        <taxon>Pseudonocardiales</taxon>
        <taxon>Pseudonocardiaceae</taxon>
        <taxon>Prauserella</taxon>
    </lineage>
</organism>
<comment type="caution">
    <text evidence="7">The sequence shown here is derived from an EMBL/GenBank/DDBJ whole genome shotgun (WGS) entry which is preliminary data.</text>
</comment>
<dbReference type="Gene3D" id="3.40.630.10">
    <property type="entry name" value="Zn peptidases"/>
    <property type="match status" value="1"/>
</dbReference>
<dbReference type="Gene3D" id="3.30.70.360">
    <property type="match status" value="1"/>
</dbReference>
<gene>
    <name evidence="7" type="ORF">BAY60_06810</name>
</gene>
<keyword evidence="5" id="KW-0862">Zinc</keyword>
<evidence type="ECO:0000313" key="7">
    <source>
        <dbReference type="EMBL" id="PXY32021.1"/>
    </source>
</evidence>
<dbReference type="AlphaFoldDB" id="A0A2V4BAD7"/>
<dbReference type="GO" id="GO:0016787">
    <property type="term" value="F:hydrolase activity"/>
    <property type="evidence" value="ECO:0007669"/>
    <property type="project" value="UniProtKB-KW"/>
</dbReference>
<evidence type="ECO:0000256" key="3">
    <source>
        <dbReference type="ARBA" id="ARBA00022723"/>
    </source>
</evidence>
<dbReference type="Pfam" id="PF01546">
    <property type="entry name" value="Peptidase_M20"/>
    <property type="match status" value="1"/>
</dbReference>
<dbReference type="GO" id="GO:0046872">
    <property type="term" value="F:metal ion binding"/>
    <property type="evidence" value="ECO:0007669"/>
    <property type="project" value="UniProtKB-KW"/>
</dbReference>
<evidence type="ECO:0000256" key="5">
    <source>
        <dbReference type="ARBA" id="ARBA00022833"/>
    </source>
</evidence>
<dbReference type="EMBL" id="MASW01000001">
    <property type="protein sequence ID" value="PXY32021.1"/>
    <property type="molecule type" value="Genomic_DNA"/>
</dbReference>
<reference evidence="7 8" key="1">
    <citation type="submission" date="2016-07" db="EMBL/GenBank/DDBJ databases">
        <title>Draft genome sequence of Prauserella muralis DSM 45305, isolated from a mould-covered wall in an indoor environment.</title>
        <authorList>
            <person name="Ruckert C."/>
            <person name="Albersmeier A."/>
            <person name="Jiang C.-L."/>
            <person name="Jiang Y."/>
            <person name="Kalinowski J."/>
            <person name="Schneider O."/>
            <person name="Winkler A."/>
            <person name="Zotchev S.B."/>
        </authorList>
    </citation>
    <scope>NUCLEOTIDE SEQUENCE [LARGE SCALE GENOMIC DNA]</scope>
    <source>
        <strain evidence="7 8">DSM 45305</strain>
    </source>
</reference>
<keyword evidence="3" id="KW-0479">Metal-binding</keyword>
<dbReference type="CDD" id="cd08659">
    <property type="entry name" value="M20_ArgE_DapE-like"/>
    <property type="match status" value="1"/>
</dbReference>
<accession>A0A2V4BAD7</accession>
<feature type="domain" description="Peptidase M20 dimerisation" evidence="6">
    <location>
        <begin position="170"/>
        <end position="263"/>
    </location>
</feature>
<dbReference type="SUPFAM" id="SSF55031">
    <property type="entry name" value="Bacterial exopeptidase dimerisation domain"/>
    <property type="match status" value="1"/>
</dbReference>
<dbReference type="PANTHER" id="PTHR43808">
    <property type="entry name" value="ACETYLORNITHINE DEACETYLASE"/>
    <property type="match status" value="1"/>
</dbReference>
<dbReference type="Proteomes" id="UP000249915">
    <property type="component" value="Unassembled WGS sequence"/>
</dbReference>
<name>A0A2V4BAD7_9PSEU</name>
<dbReference type="InterPro" id="IPR050072">
    <property type="entry name" value="Peptidase_M20A"/>
</dbReference>
<dbReference type="InterPro" id="IPR002933">
    <property type="entry name" value="Peptidase_M20"/>
</dbReference>
<dbReference type="InterPro" id="IPR036264">
    <property type="entry name" value="Bact_exopeptidase_dim_dom"/>
</dbReference>
<evidence type="ECO:0000256" key="2">
    <source>
        <dbReference type="ARBA" id="ARBA00006247"/>
    </source>
</evidence>
<protein>
    <submittedName>
        <fullName evidence="7">Acetylornithine deacetylase</fullName>
    </submittedName>
</protein>
<evidence type="ECO:0000259" key="6">
    <source>
        <dbReference type="Pfam" id="PF07687"/>
    </source>
</evidence>
<evidence type="ECO:0000256" key="1">
    <source>
        <dbReference type="ARBA" id="ARBA00001947"/>
    </source>
</evidence>
<comment type="cofactor">
    <cofactor evidence="1">
        <name>Zn(2+)</name>
        <dbReference type="ChEBI" id="CHEBI:29105"/>
    </cofactor>
</comment>
<evidence type="ECO:0000256" key="4">
    <source>
        <dbReference type="ARBA" id="ARBA00022801"/>
    </source>
</evidence>
<dbReference type="InterPro" id="IPR011650">
    <property type="entry name" value="Peptidase_M20_dimer"/>
</dbReference>